<dbReference type="PANTHER" id="PTHR30053:SF12">
    <property type="entry name" value="ELONGATION FACTOR P (EF-P) FAMILY PROTEIN"/>
    <property type="match status" value="1"/>
</dbReference>
<dbReference type="Gene3D" id="2.40.50.140">
    <property type="entry name" value="Nucleic acid-binding proteins"/>
    <property type="match status" value="2"/>
</dbReference>
<dbReference type="EMBL" id="MHRP01000049">
    <property type="protein sequence ID" value="OHA25389.1"/>
    <property type="molecule type" value="Genomic_DNA"/>
</dbReference>
<comment type="similarity">
    <text evidence="1">Belongs to the elongation factor P family.</text>
</comment>
<sequence>MAMLEYNEVKERRYIVLDGEPYEVLTSHVFRKQQRKPVNATKLRNLITGSVVEHSFGVSDKVDEAEIESREIKFLYHNKGEYWFCEKNDPSKRFSMKEDLVGDRGKYLKGNTVVDILTFNGRLVGLKLPIKVELKVTEAPPAVKGDTAKGGSKIVTLENGATVNAPLFINEGEIVRINTETGDYVERVN</sequence>
<organism evidence="4 5">
    <name type="scientific">Candidatus Taylorbacteria bacterium RIFCSPHIGHO2_02_FULL_45_35</name>
    <dbReference type="NCBI Taxonomy" id="1802311"/>
    <lineage>
        <taxon>Bacteria</taxon>
        <taxon>Candidatus Tayloriibacteriota</taxon>
    </lineage>
</organism>
<gene>
    <name evidence="4" type="ORF">A3D56_01225</name>
</gene>
<dbReference type="InterPro" id="IPR015365">
    <property type="entry name" value="Elong-fact-P_C"/>
</dbReference>
<dbReference type="SMART" id="SM00841">
    <property type="entry name" value="Elong-fact-P_C"/>
    <property type="match status" value="1"/>
</dbReference>
<proteinExistence type="inferred from homology"/>
<evidence type="ECO:0000256" key="1">
    <source>
        <dbReference type="ARBA" id="ARBA00009479"/>
    </source>
</evidence>
<dbReference type="SMART" id="SM01185">
    <property type="entry name" value="EFP"/>
    <property type="match status" value="1"/>
</dbReference>
<dbReference type="GO" id="GO:0003746">
    <property type="term" value="F:translation elongation factor activity"/>
    <property type="evidence" value="ECO:0007669"/>
    <property type="project" value="InterPro"/>
</dbReference>
<evidence type="ECO:0000259" key="2">
    <source>
        <dbReference type="SMART" id="SM00841"/>
    </source>
</evidence>
<dbReference type="GO" id="GO:0005829">
    <property type="term" value="C:cytosol"/>
    <property type="evidence" value="ECO:0007669"/>
    <property type="project" value="UniProtKB-ARBA"/>
</dbReference>
<protein>
    <recommendedName>
        <fullName evidence="6">Elongation factor P C-terminal domain-containing protein</fullName>
    </recommendedName>
</protein>
<dbReference type="InterPro" id="IPR013185">
    <property type="entry name" value="Transl_elong_KOW-like"/>
</dbReference>
<comment type="caution">
    <text evidence="4">The sequence shown here is derived from an EMBL/GenBank/DDBJ whole genome shotgun (WGS) entry which is preliminary data.</text>
</comment>
<dbReference type="PIRSF" id="PIRSF005901">
    <property type="entry name" value="EF-P"/>
    <property type="match status" value="1"/>
</dbReference>
<dbReference type="InterPro" id="IPR001059">
    <property type="entry name" value="Transl_elong_P/YeiP_cen"/>
</dbReference>
<dbReference type="InterPro" id="IPR020599">
    <property type="entry name" value="Transl_elong_fac_P/YeiP"/>
</dbReference>
<evidence type="ECO:0000259" key="3">
    <source>
        <dbReference type="SMART" id="SM01185"/>
    </source>
</evidence>
<dbReference type="Pfam" id="PF08207">
    <property type="entry name" value="EFP_N"/>
    <property type="match status" value="1"/>
</dbReference>
<dbReference type="Pfam" id="PF09285">
    <property type="entry name" value="Elong-fact-P_C"/>
    <property type="match status" value="1"/>
</dbReference>
<dbReference type="SUPFAM" id="SSF50249">
    <property type="entry name" value="Nucleic acid-binding proteins"/>
    <property type="match status" value="2"/>
</dbReference>
<name>A0A1G2MQ83_9BACT</name>
<dbReference type="InterPro" id="IPR008991">
    <property type="entry name" value="Translation_prot_SH3-like_sf"/>
</dbReference>
<evidence type="ECO:0000313" key="5">
    <source>
        <dbReference type="Proteomes" id="UP000177943"/>
    </source>
</evidence>
<dbReference type="Proteomes" id="UP000177943">
    <property type="component" value="Unassembled WGS sequence"/>
</dbReference>
<dbReference type="CDD" id="cd05794">
    <property type="entry name" value="S1_EF-P_repeat_2"/>
    <property type="match status" value="1"/>
</dbReference>
<evidence type="ECO:0000313" key="4">
    <source>
        <dbReference type="EMBL" id="OHA25389.1"/>
    </source>
</evidence>
<feature type="domain" description="Translation elongation factor P/YeiP central" evidence="3">
    <location>
        <begin position="69"/>
        <end position="124"/>
    </location>
</feature>
<evidence type="ECO:0008006" key="6">
    <source>
        <dbReference type="Google" id="ProtNLM"/>
    </source>
</evidence>
<dbReference type="GO" id="GO:0043043">
    <property type="term" value="P:peptide biosynthetic process"/>
    <property type="evidence" value="ECO:0007669"/>
    <property type="project" value="InterPro"/>
</dbReference>
<dbReference type="SUPFAM" id="SSF50104">
    <property type="entry name" value="Translation proteins SH3-like domain"/>
    <property type="match status" value="1"/>
</dbReference>
<dbReference type="InterPro" id="IPR014722">
    <property type="entry name" value="Rib_uL2_dom2"/>
</dbReference>
<dbReference type="AlphaFoldDB" id="A0A1G2MQ83"/>
<dbReference type="NCBIfam" id="NF001810">
    <property type="entry name" value="PRK00529.1"/>
    <property type="match status" value="1"/>
</dbReference>
<dbReference type="InterPro" id="IPR012340">
    <property type="entry name" value="NA-bd_OB-fold"/>
</dbReference>
<feature type="domain" description="Elongation factor P C-terminal" evidence="2">
    <location>
        <begin position="132"/>
        <end position="187"/>
    </location>
</feature>
<dbReference type="Gene3D" id="2.30.30.30">
    <property type="match status" value="1"/>
</dbReference>
<accession>A0A1G2MQ83</accession>
<dbReference type="PANTHER" id="PTHR30053">
    <property type="entry name" value="ELONGATION FACTOR P"/>
    <property type="match status" value="1"/>
</dbReference>
<dbReference type="FunFam" id="2.40.50.140:FF:000004">
    <property type="entry name" value="Elongation factor P"/>
    <property type="match status" value="1"/>
</dbReference>
<reference evidence="4 5" key="1">
    <citation type="journal article" date="2016" name="Nat. Commun.">
        <title>Thousands of microbial genomes shed light on interconnected biogeochemical processes in an aquifer system.</title>
        <authorList>
            <person name="Anantharaman K."/>
            <person name="Brown C.T."/>
            <person name="Hug L.A."/>
            <person name="Sharon I."/>
            <person name="Castelle C.J."/>
            <person name="Probst A.J."/>
            <person name="Thomas B.C."/>
            <person name="Singh A."/>
            <person name="Wilkins M.J."/>
            <person name="Karaoz U."/>
            <person name="Brodie E.L."/>
            <person name="Williams K.H."/>
            <person name="Hubbard S.S."/>
            <person name="Banfield J.F."/>
        </authorList>
    </citation>
    <scope>NUCLEOTIDE SEQUENCE [LARGE SCALE GENOMIC DNA]</scope>
</reference>